<evidence type="ECO:0000256" key="10">
    <source>
        <dbReference type="ARBA" id="ARBA00022679"/>
    </source>
</evidence>
<evidence type="ECO:0000256" key="19">
    <source>
        <dbReference type="ARBA" id="ARBA00049348"/>
    </source>
</evidence>
<keyword evidence="23" id="KW-1185">Reference proteome</keyword>
<dbReference type="InterPro" id="IPR036388">
    <property type="entry name" value="WH-like_DNA-bd_sf"/>
</dbReference>
<comment type="cofactor">
    <cofactor evidence="2">
        <name>Zn(2+)</name>
        <dbReference type="ChEBI" id="CHEBI:29105"/>
    </cofactor>
</comment>
<evidence type="ECO:0000256" key="4">
    <source>
        <dbReference type="ARBA" id="ARBA00004123"/>
    </source>
</evidence>
<protein>
    <recommendedName>
        <fullName evidence="7">Methylated-DNA--protein-cysteine methyltransferase</fullName>
        <ecNumber evidence="6">2.1.1.63</ecNumber>
    </recommendedName>
    <alternativeName>
        <fullName evidence="17">6-O-methylguanine-DNA methyltransferase</fullName>
    </alternativeName>
    <alternativeName>
        <fullName evidence="18">O-6-methylguanine-DNA-alkyltransferase</fullName>
    </alternativeName>
</protein>
<dbReference type="AlphaFoldDB" id="A0A7K8FL49"/>
<evidence type="ECO:0000256" key="1">
    <source>
        <dbReference type="ARBA" id="ARBA00001286"/>
    </source>
</evidence>
<dbReference type="PANTHER" id="PTHR46460:SF1">
    <property type="entry name" value="METHYLATED-DNA--PROTEIN-CYSTEINE METHYLTRANSFERASE"/>
    <property type="match status" value="1"/>
</dbReference>
<keyword evidence="14" id="KW-0238">DNA-binding</keyword>
<evidence type="ECO:0000313" key="23">
    <source>
        <dbReference type="Proteomes" id="UP000548317"/>
    </source>
</evidence>
<evidence type="ECO:0000256" key="12">
    <source>
        <dbReference type="ARBA" id="ARBA00022763"/>
    </source>
</evidence>
<dbReference type="PANTHER" id="PTHR46460">
    <property type="entry name" value="METHYLATED-DNA--PROTEIN-CYSTEINE METHYLTRANSFERASE"/>
    <property type="match status" value="1"/>
</dbReference>
<feature type="domain" description="Methylguanine DNA methyltransferase ribonuclease-like" evidence="21">
    <location>
        <begin position="19"/>
        <end position="91"/>
    </location>
</feature>
<feature type="non-terminal residue" evidence="22">
    <location>
        <position position="1"/>
    </location>
</feature>
<dbReference type="SUPFAM" id="SSF53155">
    <property type="entry name" value="Methylated DNA-protein cysteine methyltransferase domain"/>
    <property type="match status" value="1"/>
</dbReference>
<dbReference type="GO" id="GO:0003908">
    <property type="term" value="F:methylated-DNA-[protein]-cysteine S-methyltransferase activity"/>
    <property type="evidence" value="ECO:0007669"/>
    <property type="project" value="UniProtKB-EC"/>
</dbReference>
<accession>A0A7K8FL49</accession>
<dbReference type="EC" id="2.1.1.63" evidence="6"/>
<dbReference type="NCBIfam" id="TIGR00589">
    <property type="entry name" value="ogt"/>
    <property type="match status" value="1"/>
</dbReference>
<evidence type="ECO:0000256" key="7">
    <source>
        <dbReference type="ARBA" id="ARBA00015377"/>
    </source>
</evidence>
<dbReference type="InterPro" id="IPR036631">
    <property type="entry name" value="MGMT_N_sf"/>
</dbReference>
<keyword evidence="12" id="KW-0227">DNA damage</keyword>
<dbReference type="Gene3D" id="1.10.10.10">
    <property type="entry name" value="Winged helix-like DNA-binding domain superfamily/Winged helix DNA-binding domain"/>
    <property type="match status" value="1"/>
</dbReference>
<dbReference type="InterPro" id="IPR001497">
    <property type="entry name" value="MethylDNA_cys_MeTrfase_AS"/>
</dbReference>
<evidence type="ECO:0000256" key="6">
    <source>
        <dbReference type="ARBA" id="ARBA00011918"/>
    </source>
</evidence>
<evidence type="ECO:0000259" key="21">
    <source>
        <dbReference type="Pfam" id="PF02870"/>
    </source>
</evidence>
<keyword evidence="8" id="KW-0597">Phosphoprotein</keyword>
<keyword evidence="11" id="KW-0479">Metal-binding</keyword>
<evidence type="ECO:0000256" key="2">
    <source>
        <dbReference type="ARBA" id="ARBA00001947"/>
    </source>
</evidence>
<sequence>QVNSKLGGAPCKEKHVVLLSPVGKIEISGCETGLHEIKLPKMSVLPSGAESSAACEVCEGAEEMTEPLRQCTAWLRAYFCEPATTGTLPVPAFHHPLLQRDSFTRQVLWTLLNDVKFGEAVSYKQLADLAGNSRAARAVGGAMRSNPLPIIIPCHRVIRSSGDTGHYGGGHLLKEWLLSHEKLQKEKLA</sequence>
<dbReference type="InterPro" id="IPR036217">
    <property type="entry name" value="MethylDNA_cys_MeTrfase_DNAb"/>
</dbReference>
<evidence type="ECO:0000313" key="22">
    <source>
        <dbReference type="EMBL" id="NXB64365.1"/>
    </source>
</evidence>
<dbReference type="GO" id="GO:0046872">
    <property type="term" value="F:metal ion binding"/>
    <property type="evidence" value="ECO:0007669"/>
    <property type="project" value="UniProtKB-KW"/>
</dbReference>
<dbReference type="SUPFAM" id="SSF46767">
    <property type="entry name" value="Methylated DNA-protein cysteine methyltransferase, C-terminal domain"/>
    <property type="match status" value="1"/>
</dbReference>
<dbReference type="Proteomes" id="UP000548317">
    <property type="component" value="Unassembled WGS sequence"/>
</dbReference>
<dbReference type="Pfam" id="PF02870">
    <property type="entry name" value="Methyltransf_1N"/>
    <property type="match status" value="1"/>
</dbReference>
<feature type="domain" description="Methylated-DNA-[protein]-cysteine S-methyltransferase DNA binding" evidence="20">
    <location>
        <begin position="105"/>
        <end position="182"/>
    </location>
</feature>
<comment type="caution">
    <text evidence="22">The sequence shown here is derived from an EMBL/GenBank/DDBJ whole genome shotgun (WGS) entry which is preliminary data.</text>
</comment>
<comment type="subcellular location">
    <subcellularLocation>
        <location evidence="4">Nucleus</location>
    </subcellularLocation>
</comment>
<dbReference type="GO" id="GO:0005654">
    <property type="term" value="C:nucleoplasm"/>
    <property type="evidence" value="ECO:0007669"/>
    <property type="project" value="TreeGrafter"/>
</dbReference>
<keyword evidence="16" id="KW-0539">Nucleus</keyword>
<evidence type="ECO:0000256" key="15">
    <source>
        <dbReference type="ARBA" id="ARBA00023204"/>
    </source>
</evidence>
<dbReference type="InterPro" id="IPR014048">
    <property type="entry name" value="MethylDNA_cys_MeTrfase_DNA-bd"/>
</dbReference>
<evidence type="ECO:0000259" key="20">
    <source>
        <dbReference type="Pfam" id="PF01035"/>
    </source>
</evidence>
<dbReference type="EMBL" id="VZTI01004019">
    <property type="protein sequence ID" value="NXB64365.1"/>
    <property type="molecule type" value="Genomic_DNA"/>
</dbReference>
<keyword evidence="15" id="KW-0234">DNA repair</keyword>
<keyword evidence="10 22" id="KW-0808">Transferase</keyword>
<evidence type="ECO:0000256" key="16">
    <source>
        <dbReference type="ARBA" id="ARBA00023242"/>
    </source>
</evidence>
<evidence type="ECO:0000256" key="8">
    <source>
        <dbReference type="ARBA" id="ARBA00022553"/>
    </source>
</evidence>
<evidence type="ECO:0000256" key="14">
    <source>
        <dbReference type="ARBA" id="ARBA00023125"/>
    </source>
</evidence>
<dbReference type="PROSITE" id="PS00374">
    <property type="entry name" value="MGMT"/>
    <property type="match status" value="1"/>
</dbReference>
<keyword evidence="9 22" id="KW-0489">Methyltransferase</keyword>
<dbReference type="InterPro" id="IPR008332">
    <property type="entry name" value="MethylG_MeTrfase_N"/>
</dbReference>
<evidence type="ECO:0000256" key="11">
    <source>
        <dbReference type="ARBA" id="ARBA00022723"/>
    </source>
</evidence>
<dbReference type="GO" id="GO:0003677">
    <property type="term" value="F:DNA binding"/>
    <property type="evidence" value="ECO:0007669"/>
    <property type="project" value="UniProtKB-KW"/>
</dbReference>
<dbReference type="Gene3D" id="3.30.160.70">
    <property type="entry name" value="Methylated DNA-protein cysteine methyltransferase domain"/>
    <property type="match status" value="1"/>
</dbReference>
<evidence type="ECO:0000256" key="9">
    <source>
        <dbReference type="ARBA" id="ARBA00022603"/>
    </source>
</evidence>
<dbReference type="CDD" id="cd06445">
    <property type="entry name" value="ATase"/>
    <property type="match status" value="1"/>
</dbReference>
<evidence type="ECO:0000256" key="3">
    <source>
        <dbReference type="ARBA" id="ARBA00003317"/>
    </source>
</evidence>
<dbReference type="GO" id="GO:0032259">
    <property type="term" value="P:methylation"/>
    <property type="evidence" value="ECO:0007669"/>
    <property type="project" value="UniProtKB-KW"/>
</dbReference>
<name>A0A7K8FL49_9CORV</name>
<comment type="catalytic activity">
    <reaction evidence="1">
        <text>a 4-O-methyl-thymidine in DNA + L-cysteinyl-[protein] = a thymidine in DNA + S-methyl-L-cysteinyl-[protein]</text>
        <dbReference type="Rhea" id="RHEA:53428"/>
        <dbReference type="Rhea" id="RHEA-COMP:10131"/>
        <dbReference type="Rhea" id="RHEA-COMP:10132"/>
        <dbReference type="Rhea" id="RHEA-COMP:13555"/>
        <dbReference type="Rhea" id="RHEA-COMP:13556"/>
        <dbReference type="ChEBI" id="CHEBI:29950"/>
        <dbReference type="ChEBI" id="CHEBI:82612"/>
        <dbReference type="ChEBI" id="CHEBI:137386"/>
        <dbReference type="ChEBI" id="CHEBI:137387"/>
        <dbReference type="EC" id="2.1.1.63"/>
    </reaction>
</comment>
<comment type="catalytic activity">
    <reaction evidence="19">
        <text>a 6-O-methyl-2'-deoxyguanosine in DNA + L-cysteinyl-[protein] = S-methyl-L-cysteinyl-[protein] + a 2'-deoxyguanosine in DNA</text>
        <dbReference type="Rhea" id="RHEA:24000"/>
        <dbReference type="Rhea" id="RHEA-COMP:10131"/>
        <dbReference type="Rhea" id="RHEA-COMP:10132"/>
        <dbReference type="Rhea" id="RHEA-COMP:11367"/>
        <dbReference type="Rhea" id="RHEA-COMP:11368"/>
        <dbReference type="ChEBI" id="CHEBI:29950"/>
        <dbReference type="ChEBI" id="CHEBI:82612"/>
        <dbReference type="ChEBI" id="CHEBI:85445"/>
        <dbReference type="ChEBI" id="CHEBI:85448"/>
        <dbReference type="EC" id="2.1.1.63"/>
    </reaction>
</comment>
<organism evidence="22 23">
    <name type="scientific">Struthidea cinerea</name>
    <dbReference type="NCBI Taxonomy" id="181839"/>
    <lineage>
        <taxon>Eukaryota</taxon>
        <taxon>Metazoa</taxon>
        <taxon>Chordata</taxon>
        <taxon>Craniata</taxon>
        <taxon>Vertebrata</taxon>
        <taxon>Euteleostomi</taxon>
        <taxon>Archelosauria</taxon>
        <taxon>Archosauria</taxon>
        <taxon>Dinosauria</taxon>
        <taxon>Saurischia</taxon>
        <taxon>Theropoda</taxon>
        <taxon>Coelurosauria</taxon>
        <taxon>Aves</taxon>
        <taxon>Neognathae</taxon>
        <taxon>Neoaves</taxon>
        <taxon>Telluraves</taxon>
        <taxon>Australaves</taxon>
        <taxon>Passeriformes</taxon>
        <taxon>Corvoidea</taxon>
        <taxon>Corcoracidae</taxon>
        <taxon>Struthidea</taxon>
    </lineage>
</organism>
<evidence type="ECO:0000256" key="5">
    <source>
        <dbReference type="ARBA" id="ARBA00008711"/>
    </source>
</evidence>
<dbReference type="GO" id="GO:0006281">
    <property type="term" value="P:DNA repair"/>
    <property type="evidence" value="ECO:0007669"/>
    <property type="project" value="UniProtKB-KW"/>
</dbReference>
<proteinExistence type="inferred from homology"/>
<evidence type="ECO:0000256" key="18">
    <source>
        <dbReference type="ARBA" id="ARBA00031621"/>
    </source>
</evidence>
<comment type="function">
    <text evidence="3">Involved in the cellular defense against the biological effects of O6-methylguanine (O6-MeG) and O4-methylthymine (O4-MeT) in DNA. Repairs the methylated nucleobase in DNA by stoichiometrically transferring the methyl group to a cysteine residue in the enzyme. This is a suicide reaction: the enzyme is irreversibly inactivated.</text>
</comment>
<dbReference type="FunFam" id="3.30.160.70:FF:000001">
    <property type="entry name" value="Methylated-DNA--protein-cysteine methyltransferase"/>
    <property type="match status" value="1"/>
</dbReference>
<comment type="similarity">
    <text evidence="5">Belongs to the MGMT family.</text>
</comment>
<evidence type="ECO:0000256" key="13">
    <source>
        <dbReference type="ARBA" id="ARBA00022833"/>
    </source>
</evidence>
<dbReference type="FunFam" id="1.10.10.10:FF:000214">
    <property type="entry name" value="Methylated-DNA--protein-cysteine methyltransferase"/>
    <property type="match status" value="1"/>
</dbReference>
<reference evidence="22 23" key="1">
    <citation type="submission" date="2019-09" db="EMBL/GenBank/DDBJ databases">
        <title>Bird 10,000 Genomes (B10K) Project - Family phase.</title>
        <authorList>
            <person name="Zhang G."/>
        </authorList>
    </citation>
    <scope>NUCLEOTIDE SEQUENCE [LARGE SCALE GENOMIC DNA]</scope>
    <source>
        <strain evidence="22">B10K-DU-029-33</strain>
        <tissue evidence="22">Heart</tissue>
    </source>
</reference>
<keyword evidence="13" id="KW-0862">Zinc</keyword>
<feature type="non-terminal residue" evidence="22">
    <location>
        <position position="189"/>
    </location>
</feature>
<dbReference type="Pfam" id="PF01035">
    <property type="entry name" value="DNA_binding_1"/>
    <property type="match status" value="1"/>
</dbReference>
<gene>
    <name evidence="22" type="primary">Mgmt</name>
    <name evidence="22" type="ORF">STRCIN_R05941</name>
</gene>
<evidence type="ECO:0000256" key="17">
    <source>
        <dbReference type="ARBA" id="ARBA00030795"/>
    </source>
</evidence>